<dbReference type="GO" id="GO:0043386">
    <property type="term" value="P:mycotoxin biosynthetic process"/>
    <property type="evidence" value="ECO:0007669"/>
    <property type="project" value="InterPro"/>
</dbReference>
<accession>A0A167UQ20</accession>
<evidence type="ECO:0000256" key="1">
    <source>
        <dbReference type="ARBA" id="ARBA00006439"/>
    </source>
</evidence>
<dbReference type="OrthoDB" id="3252971at2759"/>
<gene>
    <name evidence="4" type="ORF">FIBSPDRAFT_904478</name>
</gene>
<evidence type="ECO:0008006" key="6">
    <source>
        <dbReference type="Google" id="ProtNLM"/>
    </source>
</evidence>
<dbReference type="InterPro" id="IPR023213">
    <property type="entry name" value="CAT-like_dom_sf"/>
</dbReference>
<reference evidence="4 5" key="1">
    <citation type="journal article" date="2016" name="Mol. Biol. Evol.">
        <title>Comparative Genomics of Early-Diverging Mushroom-Forming Fungi Provides Insights into the Origins of Lignocellulose Decay Capabilities.</title>
        <authorList>
            <person name="Nagy L.G."/>
            <person name="Riley R."/>
            <person name="Tritt A."/>
            <person name="Adam C."/>
            <person name="Daum C."/>
            <person name="Floudas D."/>
            <person name="Sun H."/>
            <person name="Yadav J.S."/>
            <person name="Pangilinan J."/>
            <person name="Larsson K.H."/>
            <person name="Matsuura K."/>
            <person name="Barry K."/>
            <person name="Labutti K."/>
            <person name="Kuo R."/>
            <person name="Ohm R.A."/>
            <person name="Bhattacharya S.S."/>
            <person name="Shirouzu T."/>
            <person name="Yoshinaga Y."/>
            <person name="Martin F.M."/>
            <person name="Grigoriev I.V."/>
            <person name="Hibbett D.S."/>
        </authorList>
    </citation>
    <scope>NUCLEOTIDE SEQUENCE [LARGE SCALE GENOMIC DNA]</scope>
    <source>
        <strain evidence="4 5">CBS 109695</strain>
    </source>
</reference>
<dbReference type="InterPro" id="IPR009992">
    <property type="entry name" value="Tri3/Sat12/Sat16/Mac1"/>
</dbReference>
<evidence type="ECO:0000313" key="5">
    <source>
        <dbReference type="Proteomes" id="UP000076532"/>
    </source>
</evidence>
<sequence>MTDQTHHFTTKDNKVWARNTYGFEGVAALMSKQAGGMNHLYVGASVKFASPVTASTLKTPVADAWTRLRHWAPIIGTRAVDAEGELNVFSITYTPPASAADAAQWAAETVKWDDVETSLNARDDAVHESSWWSPADNHWGAEMHIGPCGDGQWSFILSIGHWAGDARGTIPLVDKFLELLAAELNGSATPPIEQLSWGTETTKLPPVATVALKLSDNAADAAALKVESNLSSGKGLAPADAPPPPPMFSRPVGLSAGANASPEPKSFTQRVVLTAEETAAVTKASKAHGATVTETINTILVLSEIETILRTAAKDEAKFAEVKASYDSAVIYPLALTTFNRRNFLSPEYANHDAPKGTPSFAFEGFPTMHNMANLRKCLSVNGTSIDIAATPESFWTGAVADTVTELEKLKKSGTSEGYVASQTATNAVIPIFQPAMFAQPAMITTSTGSLTKLKALSRWEPSAKGPLAITKFLVSLRQTSLFPYNTVTYWEWDGQIHISLHSASDFLGAADFQLFEESVKKWVTFIGAE</sequence>
<name>A0A167UQ20_9AGAM</name>
<comment type="similarity">
    <text evidence="1">Belongs to the trichothecene O-acetyltransferase family.</text>
</comment>
<keyword evidence="5" id="KW-1185">Reference proteome</keyword>
<dbReference type="GO" id="GO:0016407">
    <property type="term" value="F:acetyltransferase activity"/>
    <property type="evidence" value="ECO:0007669"/>
    <property type="project" value="InterPro"/>
</dbReference>
<dbReference type="Pfam" id="PF07428">
    <property type="entry name" value="Tri3"/>
    <property type="match status" value="1"/>
</dbReference>
<dbReference type="Proteomes" id="UP000076532">
    <property type="component" value="Unassembled WGS sequence"/>
</dbReference>
<evidence type="ECO:0000256" key="3">
    <source>
        <dbReference type="SAM" id="MobiDB-lite"/>
    </source>
</evidence>
<keyword evidence="2" id="KW-0808">Transferase</keyword>
<evidence type="ECO:0000256" key="2">
    <source>
        <dbReference type="ARBA" id="ARBA00022679"/>
    </source>
</evidence>
<dbReference type="Gene3D" id="3.30.559.10">
    <property type="entry name" value="Chloramphenicol acetyltransferase-like domain"/>
    <property type="match status" value="1"/>
</dbReference>
<proteinExistence type="inferred from homology"/>
<protein>
    <recommendedName>
        <fullName evidence="6">CoA-dependent acyltransferase</fullName>
    </recommendedName>
</protein>
<feature type="region of interest" description="Disordered" evidence="3">
    <location>
        <begin position="232"/>
        <end position="263"/>
    </location>
</feature>
<dbReference type="AlphaFoldDB" id="A0A167UQ20"/>
<evidence type="ECO:0000313" key="4">
    <source>
        <dbReference type="EMBL" id="KZP04174.1"/>
    </source>
</evidence>
<organism evidence="4 5">
    <name type="scientific">Athelia psychrophila</name>
    <dbReference type="NCBI Taxonomy" id="1759441"/>
    <lineage>
        <taxon>Eukaryota</taxon>
        <taxon>Fungi</taxon>
        <taxon>Dikarya</taxon>
        <taxon>Basidiomycota</taxon>
        <taxon>Agaricomycotina</taxon>
        <taxon>Agaricomycetes</taxon>
        <taxon>Agaricomycetidae</taxon>
        <taxon>Atheliales</taxon>
        <taxon>Atheliaceae</taxon>
        <taxon>Athelia</taxon>
    </lineage>
</organism>
<dbReference type="EMBL" id="KV417951">
    <property type="protein sequence ID" value="KZP04174.1"/>
    <property type="molecule type" value="Genomic_DNA"/>
</dbReference>